<dbReference type="OrthoDB" id="10380970at2759"/>
<dbReference type="InParanoid" id="A0A2P5FN67"/>
<reference evidence="2" key="1">
    <citation type="submission" date="2016-06" db="EMBL/GenBank/DDBJ databases">
        <title>Parallel loss of symbiosis genes in relatives of nitrogen-fixing non-legume Parasponia.</title>
        <authorList>
            <person name="Van Velzen R."/>
            <person name="Holmer R."/>
            <person name="Bu F."/>
            <person name="Rutten L."/>
            <person name="Van Zeijl A."/>
            <person name="Liu W."/>
            <person name="Santuari L."/>
            <person name="Cao Q."/>
            <person name="Sharma T."/>
            <person name="Shen D."/>
            <person name="Roswanjaya Y."/>
            <person name="Wardhani T."/>
            <person name="Kalhor M.S."/>
            <person name="Jansen J."/>
            <person name="Van den Hoogen J."/>
            <person name="Gungor B."/>
            <person name="Hartog M."/>
            <person name="Hontelez J."/>
            <person name="Verver J."/>
            <person name="Yang W.-C."/>
            <person name="Schijlen E."/>
            <person name="Repin R."/>
            <person name="Schilthuizen M."/>
            <person name="Schranz E."/>
            <person name="Heidstra R."/>
            <person name="Miyata K."/>
            <person name="Fedorova E."/>
            <person name="Kohlen W."/>
            <person name="Bisseling T."/>
            <person name="Smit S."/>
            <person name="Geurts R."/>
        </authorList>
    </citation>
    <scope>NUCLEOTIDE SEQUENCE [LARGE SCALE GENOMIC DNA]</scope>
    <source>
        <strain evidence="2">cv. RG33-2</strain>
    </source>
</reference>
<keyword evidence="2" id="KW-1185">Reference proteome</keyword>
<gene>
    <name evidence="1" type="ORF">TorRG33x02_047940</name>
</gene>
<dbReference type="EMBL" id="JXTC01000019">
    <property type="protein sequence ID" value="PON99251.1"/>
    <property type="molecule type" value="Genomic_DNA"/>
</dbReference>
<comment type="caution">
    <text evidence="1">The sequence shown here is derived from an EMBL/GenBank/DDBJ whole genome shotgun (WGS) entry which is preliminary data.</text>
</comment>
<evidence type="ECO:0000313" key="2">
    <source>
        <dbReference type="Proteomes" id="UP000237000"/>
    </source>
</evidence>
<proteinExistence type="predicted"/>
<name>A0A2P5FN67_TREOI</name>
<dbReference type="Proteomes" id="UP000237000">
    <property type="component" value="Unassembled WGS sequence"/>
</dbReference>
<organism evidence="1 2">
    <name type="scientific">Trema orientale</name>
    <name type="common">Charcoal tree</name>
    <name type="synonym">Celtis orientalis</name>
    <dbReference type="NCBI Taxonomy" id="63057"/>
    <lineage>
        <taxon>Eukaryota</taxon>
        <taxon>Viridiplantae</taxon>
        <taxon>Streptophyta</taxon>
        <taxon>Embryophyta</taxon>
        <taxon>Tracheophyta</taxon>
        <taxon>Spermatophyta</taxon>
        <taxon>Magnoliopsida</taxon>
        <taxon>eudicotyledons</taxon>
        <taxon>Gunneridae</taxon>
        <taxon>Pentapetalae</taxon>
        <taxon>rosids</taxon>
        <taxon>fabids</taxon>
        <taxon>Rosales</taxon>
        <taxon>Cannabaceae</taxon>
        <taxon>Trema</taxon>
    </lineage>
</organism>
<evidence type="ECO:0000313" key="1">
    <source>
        <dbReference type="EMBL" id="PON99251.1"/>
    </source>
</evidence>
<protein>
    <submittedName>
        <fullName evidence="1">Uncharacterized protein</fullName>
    </submittedName>
</protein>
<dbReference type="AlphaFoldDB" id="A0A2P5FN67"/>
<accession>A0A2P5FN67</accession>
<sequence length="91" mass="10322">MAAADTLPKLCLPKSPYRIGEKVRNGSPLTESSPLRLYRIPKVNTNRSVTWVDWSKVRAHPETFGMEKFLPETLEPLLRIAPWSLNTTSQS</sequence>